<evidence type="ECO:0000313" key="6">
    <source>
        <dbReference type="EMBL" id="KAL3772893.1"/>
    </source>
</evidence>
<name>A0ABD3N9X1_9STRA</name>
<dbReference type="EMBL" id="JALLPJ020001257">
    <property type="protein sequence ID" value="KAL3772893.1"/>
    <property type="molecule type" value="Genomic_DNA"/>
</dbReference>
<keyword evidence="7" id="KW-1185">Reference proteome</keyword>
<dbReference type="PANTHER" id="PTHR45672">
    <property type="entry name" value="PROTEIN DISULFIDE-ISOMERASE C17H9.14C-RELATED"/>
    <property type="match status" value="1"/>
</dbReference>
<gene>
    <name evidence="6" type="ORF">ACHAWO_009646</name>
</gene>
<dbReference type="GO" id="GO:0012505">
    <property type="term" value="C:endomembrane system"/>
    <property type="evidence" value="ECO:0007669"/>
    <property type="project" value="UniProtKB-ARBA"/>
</dbReference>
<dbReference type="PROSITE" id="PS51352">
    <property type="entry name" value="THIOREDOXIN_2"/>
    <property type="match status" value="1"/>
</dbReference>
<keyword evidence="2 4" id="KW-0732">Signal</keyword>
<dbReference type="InterPro" id="IPR036249">
    <property type="entry name" value="Thioredoxin-like_sf"/>
</dbReference>
<evidence type="ECO:0000313" key="7">
    <source>
        <dbReference type="Proteomes" id="UP001530400"/>
    </source>
</evidence>
<feature type="coiled-coil region" evidence="3">
    <location>
        <begin position="250"/>
        <end position="295"/>
    </location>
</feature>
<dbReference type="AlphaFoldDB" id="A0ABD3N9X1"/>
<feature type="signal peptide" evidence="4">
    <location>
        <begin position="1"/>
        <end position="25"/>
    </location>
</feature>
<dbReference type="GO" id="GO:0005737">
    <property type="term" value="C:cytoplasm"/>
    <property type="evidence" value="ECO:0007669"/>
    <property type="project" value="UniProtKB-ARBA"/>
</dbReference>
<dbReference type="InterPro" id="IPR051063">
    <property type="entry name" value="PDI"/>
</dbReference>
<feature type="chain" id="PRO_5044791768" description="Thioredoxin domain-containing protein" evidence="4">
    <location>
        <begin position="26"/>
        <end position="319"/>
    </location>
</feature>
<dbReference type="Gene3D" id="3.40.30.10">
    <property type="entry name" value="Glutaredoxin"/>
    <property type="match status" value="1"/>
</dbReference>
<proteinExistence type="inferred from homology"/>
<dbReference type="Proteomes" id="UP001530400">
    <property type="component" value="Unassembled WGS sequence"/>
</dbReference>
<evidence type="ECO:0000259" key="5">
    <source>
        <dbReference type="PROSITE" id="PS51352"/>
    </source>
</evidence>
<feature type="domain" description="Thioredoxin" evidence="5">
    <location>
        <begin position="110"/>
        <end position="223"/>
    </location>
</feature>
<dbReference type="PROSITE" id="PS00194">
    <property type="entry name" value="THIOREDOXIN_1"/>
    <property type="match status" value="1"/>
</dbReference>
<keyword evidence="3" id="KW-0175">Coiled coil</keyword>
<dbReference type="InterPro" id="IPR013766">
    <property type="entry name" value="Thioredoxin_domain"/>
</dbReference>
<protein>
    <recommendedName>
        <fullName evidence="5">Thioredoxin domain-containing protein</fullName>
    </recommendedName>
</protein>
<organism evidence="6 7">
    <name type="scientific">Cyclotella atomus</name>
    <dbReference type="NCBI Taxonomy" id="382360"/>
    <lineage>
        <taxon>Eukaryota</taxon>
        <taxon>Sar</taxon>
        <taxon>Stramenopiles</taxon>
        <taxon>Ochrophyta</taxon>
        <taxon>Bacillariophyta</taxon>
        <taxon>Coscinodiscophyceae</taxon>
        <taxon>Thalassiosirophycidae</taxon>
        <taxon>Stephanodiscales</taxon>
        <taxon>Stephanodiscaceae</taxon>
        <taxon>Cyclotella</taxon>
    </lineage>
</organism>
<comment type="similarity">
    <text evidence="1">Belongs to the protein disulfide isomerase family.</text>
</comment>
<evidence type="ECO:0000256" key="4">
    <source>
        <dbReference type="SAM" id="SignalP"/>
    </source>
</evidence>
<evidence type="ECO:0000256" key="3">
    <source>
        <dbReference type="SAM" id="Coils"/>
    </source>
</evidence>
<comment type="caution">
    <text evidence="6">The sequence shown here is derived from an EMBL/GenBank/DDBJ whole genome shotgun (WGS) entry which is preliminary data.</text>
</comment>
<evidence type="ECO:0000256" key="2">
    <source>
        <dbReference type="ARBA" id="ARBA00022729"/>
    </source>
</evidence>
<reference evidence="6 7" key="1">
    <citation type="submission" date="2024-10" db="EMBL/GenBank/DDBJ databases">
        <title>Updated reference genomes for cyclostephanoid diatoms.</title>
        <authorList>
            <person name="Roberts W.R."/>
            <person name="Alverson A.J."/>
        </authorList>
    </citation>
    <scope>NUCLEOTIDE SEQUENCE [LARGE SCALE GENOMIC DNA]</scope>
    <source>
        <strain evidence="6 7">AJA010-31</strain>
    </source>
</reference>
<evidence type="ECO:0000256" key="1">
    <source>
        <dbReference type="ARBA" id="ARBA00006347"/>
    </source>
</evidence>
<dbReference type="Pfam" id="PF00085">
    <property type="entry name" value="Thioredoxin"/>
    <property type="match status" value="1"/>
</dbReference>
<dbReference type="PANTHER" id="PTHR45672:SF3">
    <property type="entry name" value="THIOREDOXIN DOMAIN-CONTAINING PROTEIN 5"/>
    <property type="match status" value="1"/>
</dbReference>
<dbReference type="SUPFAM" id="SSF52833">
    <property type="entry name" value="Thioredoxin-like"/>
    <property type="match status" value="1"/>
</dbReference>
<accession>A0ABD3N9X1</accession>
<sequence length="319" mass="35829">MMELMNMRSFVTVYLLGVVFGGRQASRTVVKMMGIKVVLADLHQDGEVRWRGLGRSNPTWEVPFQDGRSVFYLKEILLLKIYEILIPRGNICYILFFVATTMLKQLAFFLSLAASTSALHLTPENWDAETAGKTIFVKFYAPWCGHCKAMASDWENLMNDFAGSATQLVAEVDCTAEGNEDLCTENGVEGFPTLKYGDPADLQMYQGPREYADLKAFADENLKPLCGVDNIDLCEPEKKALIEKYLKMSEDDLVALVESEETKINDLEADFQNEVEKLQETFEGLQDEMDSTMAAIKKSGLSMMKTILKSKTVPAKEEL</sequence>
<dbReference type="InterPro" id="IPR017937">
    <property type="entry name" value="Thioredoxin_CS"/>
</dbReference>